<keyword evidence="1" id="KW-0472">Membrane</keyword>
<evidence type="ECO:0000256" key="1">
    <source>
        <dbReference type="SAM" id="Phobius"/>
    </source>
</evidence>
<dbReference type="EMBL" id="FN654892">
    <property type="protein sequence ID" value="CBY37062.1"/>
    <property type="molecule type" value="Genomic_DNA"/>
</dbReference>
<proteinExistence type="predicted"/>
<keyword evidence="1" id="KW-0812">Transmembrane</keyword>
<organism evidence="2">
    <name type="scientific">Oikopleura dioica</name>
    <name type="common">Tunicate</name>
    <dbReference type="NCBI Taxonomy" id="34765"/>
    <lineage>
        <taxon>Eukaryota</taxon>
        <taxon>Metazoa</taxon>
        <taxon>Chordata</taxon>
        <taxon>Tunicata</taxon>
        <taxon>Appendicularia</taxon>
        <taxon>Copelata</taxon>
        <taxon>Oikopleuridae</taxon>
        <taxon>Oikopleura</taxon>
    </lineage>
</organism>
<evidence type="ECO:0000313" key="2">
    <source>
        <dbReference type="EMBL" id="CBY37062.1"/>
    </source>
</evidence>
<dbReference type="Proteomes" id="UP000011014">
    <property type="component" value="Unassembled WGS sequence"/>
</dbReference>
<name>E4YNL4_OIKDI</name>
<feature type="transmembrane region" description="Helical" evidence="1">
    <location>
        <begin position="73"/>
        <end position="93"/>
    </location>
</feature>
<accession>E4YNL4</accession>
<dbReference type="AlphaFoldDB" id="E4YNL4"/>
<sequence>MNRLARPILRSYAMTPRVLGGKPARDAFFNDWNYPDGGHSATSLKCEDDGQISTLPFGSGLARRARINPIVTFLNEFIFILWAGLLISVPWFFMRLGMRKTIGDPEPDNLPEGFTSTVTTTSGMLGSYLSNFNVEVNSFTKANTLGLSGLMYYIDKWTVLIKESKHVRAEWREKRKAVWANLKAKKQAETTTEHLGLKCLVPDWCWRFD</sequence>
<reference evidence="2" key="1">
    <citation type="journal article" date="2010" name="Science">
        <title>Plasticity of animal genome architecture unmasked by rapid evolution of a pelagic tunicate.</title>
        <authorList>
            <person name="Denoeud F."/>
            <person name="Henriet S."/>
            <person name="Mungpakdee S."/>
            <person name="Aury J.M."/>
            <person name="Da Silva C."/>
            <person name="Brinkmann H."/>
            <person name="Mikhaleva J."/>
            <person name="Olsen L.C."/>
            <person name="Jubin C."/>
            <person name="Canestro C."/>
            <person name="Bouquet J.M."/>
            <person name="Danks G."/>
            <person name="Poulain J."/>
            <person name="Campsteijn C."/>
            <person name="Adamski M."/>
            <person name="Cross I."/>
            <person name="Yadetie F."/>
            <person name="Muffato M."/>
            <person name="Louis A."/>
            <person name="Butcher S."/>
            <person name="Tsagkogeorga G."/>
            <person name="Konrad A."/>
            <person name="Singh S."/>
            <person name="Jensen M.F."/>
            <person name="Cong E.H."/>
            <person name="Eikeseth-Otteraa H."/>
            <person name="Noel B."/>
            <person name="Anthouard V."/>
            <person name="Porcel B.M."/>
            <person name="Kachouri-Lafond R."/>
            <person name="Nishino A."/>
            <person name="Ugolini M."/>
            <person name="Chourrout P."/>
            <person name="Nishida H."/>
            <person name="Aasland R."/>
            <person name="Huzurbazar S."/>
            <person name="Westhof E."/>
            <person name="Delsuc F."/>
            <person name="Lehrach H."/>
            <person name="Reinhardt R."/>
            <person name="Weissenbach J."/>
            <person name="Roy S.W."/>
            <person name="Artiguenave F."/>
            <person name="Postlethwait J.H."/>
            <person name="Manak J.R."/>
            <person name="Thompson E.M."/>
            <person name="Jaillon O."/>
            <person name="Du Pasquier L."/>
            <person name="Boudinot P."/>
            <person name="Liberles D.A."/>
            <person name="Volff J.N."/>
            <person name="Philippe H."/>
            <person name="Lenhard B."/>
            <person name="Roest Crollius H."/>
            <person name="Wincker P."/>
            <person name="Chourrout D."/>
        </authorList>
    </citation>
    <scope>NUCLEOTIDE SEQUENCE [LARGE SCALE GENOMIC DNA]</scope>
</reference>
<keyword evidence="1" id="KW-1133">Transmembrane helix</keyword>
<gene>
    <name evidence="2" type="ORF">GSOID_T00030130001</name>
</gene>
<protein>
    <submittedName>
        <fullName evidence="2">Uncharacterized protein</fullName>
    </submittedName>
</protein>